<evidence type="ECO:0000256" key="4">
    <source>
        <dbReference type="ARBA" id="ARBA00022989"/>
    </source>
</evidence>
<dbReference type="InterPro" id="IPR017039">
    <property type="entry name" value="Virul_fac_BrkB"/>
</dbReference>
<evidence type="ECO:0000256" key="2">
    <source>
        <dbReference type="ARBA" id="ARBA00022475"/>
    </source>
</evidence>
<dbReference type="OrthoDB" id="9781030at2"/>
<proteinExistence type="predicted"/>
<dbReference type="EMBL" id="RKHK01000001">
    <property type="protein sequence ID" value="ROR74381.1"/>
    <property type="molecule type" value="Genomic_DNA"/>
</dbReference>
<name>A0A3N2BGJ5_9MICO</name>
<sequence length="360" mass="38568">MSNEQREEPVSRKESRAATQAGERDKPDSPPDLKKASWGYTFRRALRGMSANGCTDLAAGLTYYTVLSIFPAAIALVSLLSLVGQEDTTDNLISMAEEVVPADAMGTLEPVIQSLTNTPAPGFGLIAGLAVALWTASNYVNGFSRAMNTIYGKTEGRPAWKLRPAMYLLTLALLVLVGLAGVLLVISGPIAEAIGSVVGLGDAAVTAWSIARWPVLLAVVVLVVALLYYFTPNVRQPKIRWISPGALIAIVVAVIASLGLGFYVSNFGSYDQVYGSLAGVIIALLWLWVMNLALLFGAQIDAEMERARELQSGIAAESSIQLPQRDTTASDKLAAKEAEDLERGRVLRETRGRTSDPDEQ</sequence>
<gene>
    <name evidence="8" type="ORF">EDD31_2793</name>
</gene>
<comment type="subcellular location">
    <subcellularLocation>
        <location evidence="1">Cell membrane</location>
        <topology evidence="1">Multi-pass membrane protein</topology>
    </subcellularLocation>
</comment>
<accession>A0A3N2BGJ5</accession>
<keyword evidence="3 7" id="KW-0812">Transmembrane</keyword>
<evidence type="ECO:0000256" key="3">
    <source>
        <dbReference type="ARBA" id="ARBA00022692"/>
    </source>
</evidence>
<feature type="region of interest" description="Disordered" evidence="6">
    <location>
        <begin position="321"/>
        <end position="360"/>
    </location>
</feature>
<dbReference type="NCBIfam" id="TIGR00765">
    <property type="entry name" value="yihY_not_rbn"/>
    <property type="match status" value="1"/>
</dbReference>
<evidence type="ECO:0000256" key="5">
    <source>
        <dbReference type="ARBA" id="ARBA00023136"/>
    </source>
</evidence>
<dbReference type="PANTHER" id="PTHR30213">
    <property type="entry name" value="INNER MEMBRANE PROTEIN YHJD"/>
    <property type="match status" value="1"/>
</dbReference>
<dbReference type="PIRSF" id="PIRSF035875">
    <property type="entry name" value="RNase_BN"/>
    <property type="match status" value="1"/>
</dbReference>
<keyword evidence="9" id="KW-1185">Reference proteome</keyword>
<keyword evidence="4 7" id="KW-1133">Transmembrane helix</keyword>
<dbReference type="RefSeq" id="WP_123304675.1">
    <property type="nucleotide sequence ID" value="NZ_RKHK01000001.1"/>
</dbReference>
<organism evidence="8 9">
    <name type="scientific">Bogoriella caseilytica</name>
    <dbReference type="NCBI Taxonomy" id="56055"/>
    <lineage>
        <taxon>Bacteria</taxon>
        <taxon>Bacillati</taxon>
        <taxon>Actinomycetota</taxon>
        <taxon>Actinomycetes</taxon>
        <taxon>Micrococcales</taxon>
        <taxon>Bogoriellaceae</taxon>
        <taxon>Bogoriella</taxon>
    </lineage>
</organism>
<dbReference type="Proteomes" id="UP000280668">
    <property type="component" value="Unassembled WGS sequence"/>
</dbReference>
<feature type="transmembrane region" description="Helical" evidence="7">
    <location>
        <begin position="165"/>
        <end position="190"/>
    </location>
</feature>
<keyword evidence="5 7" id="KW-0472">Membrane</keyword>
<dbReference type="PANTHER" id="PTHR30213:SF0">
    <property type="entry name" value="UPF0761 MEMBRANE PROTEIN YIHY"/>
    <property type="match status" value="1"/>
</dbReference>
<reference evidence="8 9" key="1">
    <citation type="submission" date="2018-11" db="EMBL/GenBank/DDBJ databases">
        <title>Sequencing the genomes of 1000 actinobacteria strains.</title>
        <authorList>
            <person name="Klenk H.-P."/>
        </authorList>
    </citation>
    <scope>NUCLEOTIDE SEQUENCE [LARGE SCALE GENOMIC DNA]</scope>
    <source>
        <strain evidence="8 9">DSM 11294</strain>
    </source>
</reference>
<feature type="transmembrane region" description="Helical" evidence="7">
    <location>
        <begin position="57"/>
        <end position="83"/>
    </location>
</feature>
<feature type="region of interest" description="Disordered" evidence="6">
    <location>
        <begin position="1"/>
        <end position="35"/>
    </location>
</feature>
<feature type="transmembrane region" description="Helical" evidence="7">
    <location>
        <begin position="242"/>
        <end position="264"/>
    </location>
</feature>
<protein>
    <submittedName>
        <fullName evidence="8">Membrane protein</fullName>
    </submittedName>
</protein>
<feature type="transmembrane region" description="Helical" evidence="7">
    <location>
        <begin position="276"/>
        <end position="298"/>
    </location>
</feature>
<dbReference type="Pfam" id="PF03631">
    <property type="entry name" value="Virul_fac_BrkB"/>
    <property type="match status" value="1"/>
</dbReference>
<evidence type="ECO:0000256" key="7">
    <source>
        <dbReference type="SAM" id="Phobius"/>
    </source>
</evidence>
<dbReference type="GO" id="GO:0005886">
    <property type="term" value="C:plasma membrane"/>
    <property type="evidence" value="ECO:0007669"/>
    <property type="project" value="UniProtKB-SubCell"/>
</dbReference>
<dbReference type="AlphaFoldDB" id="A0A3N2BGJ5"/>
<evidence type="ECO:0000313" key="9">
    <source>
        <dbReference type="Proteomes" id="UP000280668"/>
    </source>
</evidence>
<evidence type="ECO:0000313" key="8">
    <source>
        <dbReference type="EMBL" id="ROR74381.1"/>
    </source>
</evidence>
<feature type="transmembrane region" description="Helical" evidence="7">
    <location>
        <begin position="123"/>
        <end position="144"/>
    </location>
</feature>
<feature type="compositionally biased region" description="Basic and acidic residues" evidence="6">
    <location>
        <begin position="333"/>
        <end position="360"/>
    </location>
</feature>
<evidence type="ECO:0000256" key="6">
    <source>
        <dbReference type="SAM" id="MobiDB-lite"/>
    </source>
</evidence>
<keyword evidence="2" id="KW-1003">Cell membrane</keyword>
<evidence type="ECO:0000256" key="1">
    <source>
        <dbReference type="ARBA" id="ARBA00004651"/>
    </source>
</evidence>
<comment type="caution">
    <text evidence="8">The sequence shown here is derived from an EMBL/GenBank/DDBJ whole genome shotgun (WGS) entry which is preliminary data.</text>
</comment>
<feature type="transmembrane region" description="Helical" evidence="7">
    <location>
        <begin position="210"/>
        <end position="230"/>
    </location>
</feature>